<dbReference type="SUPFAM" id="SSF48498">
    <property type="entry name" value="Tetracyclin repressor-like, C-terminal domain"/>
    <property type="match status" value="1"/>
</dbReference>
<dbReference type="GO" id="GO:0045892">
    <property type="term" value="P:negative regulation of DNA-templated transcription"/>
    <property type="evidence" value="ECO:0007669"/>
    <property type="project" value="UniProtKB-ARBA"/>
</dbReference>
<dbReference type="InterPro" id="IPR050624">
    <property type="entry name" value="HTH-type_Tx_Regulator"/>
</dbReference>
<gene>
    <name evidence="7" type="ORF">C8D90_104320</name>
</gene>
<reference evidence="7 8" key="1">
    <citation type="submission" date="2018-07" db="EMBL/GenBank/DDBJ databases">
        <title>Genomic Encyclopedia of Type Strains, Phase IV (KMG-IV): sequencing the most valuable type-strain genomes for metagenomic binning, comparative biology and taxonomic classification.</title>
        <authorList>
            <person name="Goeker M."/>
        </authorList>
    </citation>
    <scope>NUCLEOTIDE SEQUENCE [LARGE SCALE GENOMIC DNA]</scope>
    <source>
        <strain evidence="7 8">DSM 103736</strain>
    </source>
</reference>
<dbReference type="PROSITE" id="PS01081">
    <property type="entry name" value="HTH_TETR_1"/>
    <property type="match status" value="1"/>
</dbReference>
<evidence type="ECO:0000313" key="7">
    <source>
        <dbReference type="EMBL" id="RDK92160.1"/>
    </source>
</evidence>
<dbReference type="PANTHER" id="PTHR43479">
    <property type="entry name" value="ACREF/ENVCD OPERON REPRESSOR-RELATED"/>
    <property type="match status" value="1"/>
</dbReference>
<proteinExistence type="predicted"/>
<dbReference type="InterPro" id="IPR013572">
    <property type="entry name" value="Tscrpt_reg_MAATS_C"/>
</dbReference>
<dbReference type="FunFam" id="1.10.357.10:FF:000003">
    <property type="entry name" value="HTH-type transcriptional regulator AcrR"/>
    <property type="match status" value="1"/>
</dbReference>
<dbReference type="InterPro" id="IPR023772">
    <property type="entry name" value="DNA-bd_HTH_TetR-type_CS"/>
</dbReference>
<dbReference type="PANTHER" id="PTHR43479:SF11">
    <property type="entry name" value="ACREF_ENVCD OPERON REPRESSOR-RELATED"/>
    <property type="match status" value="1"/>
</dbReference>
<dbReference type="PROSITE" id="PS50977">
    <property type="entry name" value="HTH_TETR_2"/>
    <property type="match status" value="1"/>
</dbReference>
<dbReference type="InterPro" id="IPR001647">
    <property type="entry name" value="HTH_TetR"/>
</dbReference>
<evidence type="ECO:0000256" key="2">
    <source>
        <dbReference type="ARBA" id="ARBA00023015"/>
    </source>
</evidence>
<dbReference type="GO" id="GO:0003677">
    <property type="term" value="F:DNA binding"/>
    <property type="evidence" value="ECO:0007669"/>
    <property type="project" value="UniProtKB-UniRule"/>
</dbReference>
<feature type="domain" description="HTH tetR-type" evidence="6">
    <location>
        <begin position="10"/>
        <end position="70"/>
    </location>
</feature>
<feature type="DNA-binding region" description="H-T-H motif" evidence="5">
    <location>
        <begin position="33"/>
        <end position="52"/>
    </location>
</feature>
<organism evidence="7 8">
    <name type="scientific">Enterobacillus tribolii</name>
    <dbReference type="NCBI Taxonomy" id="1487935"/>
    <lineage>
        <taxon>Bacteria</taxon>
        <taxon>Pseudomonadati</taxon>
        <taxon>Pseudomonadota</taxon>
        <taxon>Gammaproteobacteria</taxon>
        <taxon>Enterobacterales</taxon>
        <taxon>Hafniaceae</taxon>
        <taxon>Enterobacillus</taxon>
    </lineage>
</organism>
<evidence type="ECO:0000256" key="3">
    <source>
        <dbReference type="ARBA" id="ARBA00023125"/>
    </source>
</evidence>
<dbReference type="Proteomes" id="UP000254848">
    <property type="component" value="Unassembled WGS sequence"/>
</dbReference>
<evidence type="ECO:0000256" key="1">
    <source>
        <dbReference type="ARBA" id="ARBA00022491"/>
    </source>
</evidence>
<evidence type="ECO:0000313" key="8">
    <source>
        <dbReference type="Proteomes" id="UP000254848"/>
    </source>
</evidence>
<dbReference type="GO" id="GO:0009410">
    <property type="term" value="P:response to xenobiotic stimulus"/>
    <property type="evidence" value="ECO:0007669"/>
    <property type="project" value="UniProtKB-ARBA"/>
</dbReference>
<keyword evidence="2" id="KW-0805">Transcription regulation</keyword>
<dbReference type="Pfam" id="PF00440">
    <property type="entry name" value="TetR_N"/>
    <property type="match status" value="1"/>
</dbReference>
<dbReference type="Gene3D" id="1.10.357.10">
    <property type="entry name" value="Tetracycline Repressor, domain 2"/>
    <property type="match status" value="1"/>
</dbReference>
<protein>
    <submittedName>
        <fullName evidence="7">TetR family transcriptional regulator</fullName>
    </submittedName>
</protein>
<dbReference type="RefSeq" id="WP_115458478.1">
    <property type="nucleotide sequence ID" value="NZ_QRAP01000004.1"/>
</dbReference>
<evidence type="ECO:0000256" key="4">
    <source>
        <dbReference type="ARBA" id="ARBA00023163"/>
    </source>
</evidence>
<sequence>MARKTKQQAQETRGKILETAISVFSAQGVSATSLADIANAAGVTRGAIYWHFKNKADLLNEIWASTEPEITTLETEYQSIFPDNPLQILREILIYILVTTVDDPRRKALMEIIFHKCEFVGEMLLLRDIHQSICIEGYDKIEIVLHECIEKQQLPRGLNIHRAAVALRSFMTGIMENWLFTPEHFDLKAEAALLIDGFLDMLRLSPAMCAAPVHGGKPDAVTRP</sequence>
<dbReference type="EMBL" id="QRAP01000004">
    <property type="protein sequence ID" value="RDK92160.1"/>
    <property type="molecule type" value="Genomic_DNA"/>
</dbReference>
<evidence type="ECO:0000256" key="5">
    <source>
        <dbReference type="PROSITE-ProRule" id="PRU00335"/>
    </source>
</evidence>
<accession>A0A370QSC5</accession>
<dbReference type="Pfam" id="PF08361">
    <property type="entry name" value="TetR_C_2"/>
    <property type="match status" value="1"/>
</dbReference>
<evidence type="ECO:0000259" key="6">
    <source>
        <dbReference type="PROSITE" id="PS50977"/>
    </source>
</evidence>
<dbReference type="SUPFAM" id="SSF46689">
    <property type="entry name" value="Homeodomain-like"/>
    <property type="match status" value="1"/>
</dbReference>
<keyword evidence="4" id="KW-0804">Transcription</keyword>
<dbReference type="InterPro" id="IPR009057">
    <property type="entry name" value="Homeodomain-like_sf"/>
</dbReference>
<dbReference type="GO" id="GO:0003700">
    <property type="term" value="F:DNA-binding transcription factor activity"/>
    <property type="evidence" value="ECO:0007669"/>
    <property type="project" value="UniProtKB-ARBA"/>
</dbReference>
<name>A0A370QSC5_9GAMM</name>
<dbReference type="PRINTS" id="PR00455">
    <property type="entry name" value="HTHTETR"/>
</dbReference>
<keyword evidence="8" id="KW-1185">Reference proteome</keyword>
<dbReference type="OrthoDB" id="5816932at2"/>
<keyword evidence="3 5" id="KW-0238">DNA-binding</keyword>
<keyword evidence="1" id="KW-0678">Repressor</keyword>
<dbReference type="NCBIfam" id="NF007949">
    <property type="entry name" value="PRK10668.1"/>
    <property type="match status" value="1"/>
</dbReference>
<dbReference type="AlphaFoldDB" id="A0A370QSC5"/>
<comment type="caution">
    <text evidence="7">The sequence shown here is derived from an EMBL/GenBank/DDBJ whole genome shotgun (WGS) entry which is preliminary data.</text>
</comment>
<dbReference type="InterPro" id="IPR036271">
    <property type="entry name" value="Tet_transcr_reg_TetR-rel_C_sf"/>
</dbReference>